<name>A0A2I2Z571_GORGO</name>
<evidence type="ECO:0000313" key="2">
    <source>
        <dbReference type="Ensembl" id="ENSGGOP00000042424.1"/>
    </source>
</evidence>
<gene>
    <name evidence="2" type="primary">TTLL5</name>
</gene>
<feature type="region of interest" description="Disordered" evidence="1">
    <location>
        <begin position="583"/>
        <end position="620"/>
    </location>
</feature>
<feature type="region of interest" description="Disordered" evidence="1">
    <location>
        <begin position="327"/>
        <end position="348"/>
    </location>
</feature>
<dbReference type="EMBL" id="CABD030093271">
    <property type="status" value="NOT_ANNOTATED_CDS"/>
    <property type="molecule type" value="Genomic_DNA"/>
</dbReference>
<reference evidence="3" key="1">
    <citation type="submission" date="2011-05" db="EMBL/GenBank/DDBJ databases">
        <title>Insights into the evolution of the great apes provided by the gorilla genome.</title>
        <authorList>
            <person name="Scally A."/>
        </authorList>
    </citation>
    <scope>NUCLEOTIDE SEQUENCE [LARGE SCALE GENOMIC DNA]</scope>
</reference>
<feature type="compositionally biased region" description="Acidic residues" evidence="1">
    <location>
        <begin position="92"/>
        <end position="112"/>
    </location>
</feature>
<reference evidence="2 3" key="2">
    <citation type="journal article" date="2012" name="Nature">
        <title>Insights into hominid evolution from the gorilla genome sequence.</title>
        <authorList>
            <person name="Scally A."/>
            <person name="Dutheil J.Y."/>
            <person name="Hillier L.W."/>
            <person name="Jordan G.E."/>
            <person name="Goodhead I."/>
            <person name="Herrero J."/>
            <person name="Hobolth A."/>
            <person name="Lappalainen T."/>
            <person name="Mailund T."/>
            <person name="Marques-Bonet T."/>
            <person name="McCarthy S."/>
            <person name="Montgomery S.H."/>
            <person name="Schwalie P.C."/>
            <person name="Tang Y.A."/>
            <person name="Ward M.C."/>
            <person name="Xue Y."/>
            <person name="Yngvadottir B."/>
            <person name="Alkan C."/>
            <person name="Andersen L.N."/>
            <person name="Ayub Q."/>
            <person name="Ball E.V."/>
            <person name="Beal K."/>
            <person name="Bradley B.J."/>
            <person name="Chen Y."/>
            <person name="Clee C.M."/>
            <person name="Fitzgerald S."/>
            <person name="Graves T.A."/>
            <person name="Gu Y."/>
            <person name="Heath P."/>
            <person name="Heger A."/>
            <person name="Karakoc E."/>
            <person name="Kolb-Kokocinski A."/>
            <person name="Laird G.K."/>
            <person name="Lunter G."/>
            <person name="Meader S."/>
            <person name="Mort M."/>
            <person name="Mullikin J.C."/>
            <person name="Munch K."/>
            <person name="O'Connor T.D."/>
            <person name="Phillips A.D."/>
            <person name="Prado-Martinez J."/>
            <person name="Rogers A.S."/>
            <person name="Sajjadian S."/>
            <person name="Schmidt D."/>
            <person name="Shaw K."/>
            <person name="Simpson J.T."/>
            <person name="Stenson P.D."/>
            <person name="Turner D.J."/>
            <person name="Vigilant L."/>
            <person name="Vilella A.J."/>
            <person name="Whitener W."/>
            <person name="Zhu B."/>
            <person name="Cooper D.N."/>
            <person name="de Jong P."/>
            <person name="Dermitzakis E.T."/>
            <person name="Eichler E.E."/>
            <person name="Flicek P."/>
            <person name="Goldman N."/>
            <person name="Mundy N.I."/>
            <person name="Ning Z."/>
            <person name="Odom D.T."/>
            <person name="Ponting C.P."/>
            <person name="Quail M.A."/>
            <person name="Ryder O.A."/>
            <person name="Searle S.M."/>
            <person name="Warren W.C."/>
            <person name="Wilson R.K."/>
            <person name="Schierup M.H."/>
            <person name="Rogers J."/>
            <person name="Tyler-Smith C."/>
            <person name="Durbin R."/>
        </authorList>
    </citation>
    <scope>NUCLEOTIDE SEQUENCE [LARGE SCALE GENOMIC DNA]</scope>
</reference>
<feature type="compositionally biased region" description="Polar residues" evidence="1">
    <location>
        <begin position="389"/>
        <end position="404"/>
    </location>
</feature>
<dbReference type="EMBL" id="CABD030093274">
    <property type="status" value="NOT_ANNOTATED_CDS"/>
    <property type="molecule type" value="Genomic_DNA"/>
</dbReference>
<accession>A0A2I2Z571</accession>
<reference evidence="2" key="3">
    <citation type="submission" date="2025-08" db="UniProtKB">
        <authorList>
            <consortium name="Ensembl"/>
        </authorList>
    </citation>
    <scope>IDENTIFICATION</scope>
</reference>
<dbReference type="Bgee" id="ENSGGOG00000016703">
    <property type="expression patterns" value="Expressed in testis and 5 other cell types or tissues"/>
</dbReference>
<dbReference type="EMBL" id="CABD030093268">
    <property type="status" value="NOT_ANNOTATED_CDS"/>
    <property type="molecule type" value="Genomic_DNA"/>
</dbReference>
<feature type="region of interest" description="Disordered" evidence="1">
    <location>
        <begin position="82"/>
        <end position="121"/>
    </location>
</feature>
<dbReference type="EMBL" id="CABD030093276">
    <property type="status" value="NOT_ANNOTATED_CDS"/>
    <property type="molecule type" value="Genomic_DNA"/>
</dbReference>
<dbReference type="Proteomes" id="UP000001519">
    <property type="component" value="Chromosome 14"/>
</dbReference>
<dbReference type="EMBL" id="CABD030093275">
    <property type="status" value="NOT_ANNOTATED_CDS"/>
    <property type="molecule type" value="Genomic_DNA"/>
</dbReference>
<feature type="compositionally biased region" description="Polar residues" evidence="1">
    <location>
        <begin position="594"/>
        <end position="620"/>
    </location>
</feature>
<protein>
    <submittedName>
        <fullName evidence="2">Tubulin tyrosine ligase like 5</fullName>
    </submittedName>
</protein>
<organism evidence="2 3">
    <name type="scientific">Gorilla gorilla gorilla</name>
    <name type="common">Western lowland gorilla</name>
    <dbReference type="NCBI Taxonomy" id="9595"/>
    <lineage>
        <taxon>Eukaryota</taxon>
        <taxon>Metazoa</taxon>
        <taxon>Chordata</taxon>
        <taxon>Craniata</taxon>
        <taxon>Vertebrata</taxon>
        <taxon>Euteleostomi</taxon>
        <taxon>Mammalia</taxon>
        <taxon>Eutheria</taxon>
        <taxon>Euarchontoglires</taxon>
        <taxon>Primates</taxon>
        <taxon>Haplorrhini</taxon>
        <taxon>Catarrhini</taxon>
        <taxon>Hominidae</taxon>
        <taxon>Gorilla</taxon>
    </lineage>
</organism>
<dbReference type="EMBL" id="CABD030093272">
    <property type="status" value="NOT_ANNOTATED_CDS"/>
    <property type="molecule type" value="Genomic_DNA"/>
</dbReference>
<dbReference type="EMBL" id="CABD030093273">
    <property type="status" value="NOT_ANNOTATED_CDS"/>
    <property type="molecule type" value="Genomic_DNA"/>
</dbReference>
<feature type="region of interest" description="Disordered" evidence="1">
    <location>
        <begin position="707"/>
        <end position="742"/>
    </location>
</feature>
<dbReference type="EMBL" id="CABD030093269">
    <property type="status" value="NOT_ANNOTATED_CDS"/>
    <property type="molecule type" value="Genomic_DNA"/>
</dbReference>
<proteinExistence type="predicted"/>
<evidence type="ECO:0000313" key="3">
    <source>
        <dbReference type="Proteomes" id="UP000001519"/>
    </source>
</evidence>
<feature type="compositionally biased region" description="Low complexity" evidence="1">
    <location>
        <begin position="406"/>
        <end position="417"/>
    </location>
</feature>
<feature type="compositionally biased region" description="Low complexity" evidence="1">
    <location>
        <begin position="333"/>
        <end position="342"/>
    </location>
</feature>
<dbReference type="EMBL" id="CABD030093270">
    <property type="status" value="NOT_ANNOTATED_CDS"/>
    <property type="molecule type" value="Genomic_DNA"/>
</dbReference>
<dbReference type="EMBL" id="CABD030093277">
    <property type="status" value="NOT_ANNOTATED_CDS"/>
    <property type="molecule type" value="Genomic_DNA"/>
</dbReference>
<dbReference type="GeneTree" id="ENSGT00940000162939"/>
<sequence length="774" mass="86352">MVKGNYFLKMRMEQLNILPCCFSPRMTADGAPELKIESLNSKAKLHAALYERKLLSLEVRKRRRRSSRLRAMRPKYPVITQPAEMNVKTETESEEEEEVALDNEDEEQEASQEESAGFLRENQAKYTPSLTALVENTPKENSMKVREWNNKGGHCCKLETQELEPKFNLMQILQDNGHLSKVQARIAFSAYLQHVQIRLMKDSGGQTFSASWAAKEDEQMELVVRFLKRASNNLQHSLRMVLPSRRLALLERRRILAHQLGDFIIVYNKETEQMAEKKSKKKVEEEEEDGVNMENFQEFIRQASEAELEEVLTFYTQKNKSASVFLGTHSKSSKNNNSYSDSGAKGDHPETIMEEVKIKPPKQQQTTEIDSDKLSRFTTSAEKEAKLVYSNSSSGPTATLQKIPNTDLSSVTTSDLSPGPCHHSSLSQIPSAIPSMPHQPTILVNTVSASASPCLHPGAQNIPSPAGLPRCRSGSHTIGPFSSFQSAAHIYSQKLSRPSSAKAGSCYLNKHHSGIAKTQKEGEDASLYSKRYNQSMVTAELQRLAEKQAARQYSPSSHINLLTQQVTNLNLATGIINRSIASTPPTFRPIISPSGPTWSTQSDPQAPENHSSSPGSRSLQTRGFAWEGEVENNMYSKATGVVPQHKCHPTAGSYQLHFALQQLEQQKLQSRQLLDQSRARHQAIFGSQTLPNSNLWTMNNGAGCRISSATASGQKPTTLPQKVVPPPSSCASLVPKPPPNHKQVLRRATSQKASNTRFRSSFQNYLWYFFQAVS</sequence>
<feature type="compositionally biased region" description="Polar residues" evidence="1">
    <location>
        <begin position="707"/>
        <end position="720"/>
    </location>
</feature>
<dbReference type="Ensembl" id="ENSGGOT00000059390.1">
    <property type="protein sequence ID" value="ENSGGOP00000042424.1"/>
    <property type="gene ID" value="ENSGGOG00000016703.3"/>
</dbReference>
<dbReference type="AlphaFoldDB" id="A0A2I2Z571"/>
<keyword evidence="3" id="KW-1185">Reference proteome</keyword>
<reference evidence="2" key="4">
    <citation type="submission" date="2025-09" db="UniProtKB">
        <authorList>
            <consortium name="Ensembl"/>
        </authorList>
    </citation>
    <scope>IDENTIFICATION</scope>
</reference>
<evidence type="ECO:0000256" key="1">
    <source>
        <dbReference type="SAM" id="MobiDB-lite"/>
    </source>
</evidence>
<feature type="region of interest" description="Disordered" evidence="1">
    <location>
        <begin position="389"/>
        <end position="426"/>
    </location>
</feature>